<keyword evidence="1" id="KW-0812">Transmembrane</keyword>
<evidence type="ECO:0000256" key="1">
    <source>
        <dbReference type="SAM" id="Phobius"/>
    </source>
</evidence>
<evidence type="ECO:0000313" key="2">
    <source>
        <dbReference type="EMBL" id="VDH99772.1"/>
    </source>
</evidence>
<dbReference type="EMBL" id="UYJE01001181">
    <property type="protein sequence ID" value="VDH99772.1"/>
    <property type="molecule type" value="Genomic_DNA"/>
</dbReference>
<protein>
    <submittedName>
        <fullName evidence="2">Uncharacterized protein</fullName>
    </submittedName>
</protein>
<proteinExistence type="predicted"/>
<keyword evidence="1" id="KW-1133">Transmembrane helix</keyword>
<accession>A0A8B6C3N9</accession>
<evidence type="ECO:0000313" key="3">
    <source>
        <dbReference type="Proteomes" id="UP000596742"/>
    </source>
</evidence>
<feature type="transmembrane region" description="Helical" evidence="1">
    <location>
        <begin position="70"/>
        <end position="89"/>
    </location>
</feature>
<dbReference type="AlphaFoldDB" id="A0A8B6C3N9"/>
<keyword evidence="1" id="KW-0472">Membrane</keyword>
<organism evidence="2 3">
    <name type="scientific">Mytilus galloprovincialis</name>
    <name type="common">Mediterranean mussel</name>
    <dbReference type="NCBI Taxonomy" id="29158"/>
    <lineage>
        <taxon>Eukaryota</taxon>
        <taxon>Metazoa</taxon>
        <taxon>Spiralia</taxon>
        <taxon>Lophotrochozoa</taxon>
        <taxon>Mollusca</taxon>
        <taxon>Bivalvia</taxon>
        <taxon>Autobranchia</taxon>
        <taxon>Pteriomorphia</taxon>
        <taxon>Mytilida</taxon>
        <taxon>Mytiloidea</taxon>
        <taxon>Mytilidae</taxon>
        <taxon>Mytilinae</taxon>
        <taxon>Mytilus</taxon>
    </lineage>
</organism>
<keyword evidence="3" id="KW-1185">Reference proteome</keyword>
<dbReference type="OrthoDB" id="6049854at2759"/>
<gene>
    <name evidence="2" type="ORF">MGAL_10B083268</name>
</gene>
<reference evidence="2" key="1">
    <citation type="submission" date="2018-11" db="EMBL/GenBank/DDBJ databases">
        <authorList>
            <person name="Alioto T."/>
            <person name="Alioto T."/>
        </authorList>
    </citation>
    <scope>NUCLEOTIDE SEQUENCE</scope>
</reference>
<name>A0A8B6C3N9_MYTGA</name>
<comment type="caution">
    <text evidence="2">The sequence shown here is derived from an EMBL/GenBank/DDBJ whole genome shotgun (WGS) entry which is preliminary data.</text>
</comment>
<dbReference type="Proteomes" id="UP000596742">
    <property type="component" value="Unassembled WGS sequence"/>
</dbReference>
<sequence length="159" mass="18048">MDKSECIANTVCCLSRNFWENLKPVAECCVNEATDTLQHLSKTWSTSTPSDEARAIYLELETAIMSVEKYSLLIAGVLMLVGTLVLISGTCYMTCFHNDTLQYSVVPQFDFLDDGMRDLESLIQRLSEIKHPLHKTVKHLASEFEEFDLFKSKEPESDL</sequence>